<protein>
    <recommendedName>
        <fullName evidence="2">Ubiquinol-cytochrome c chaperone domain-containing protein</fullName>
    </recommendedName>
</protein>
<name>A0ABW9XFK0_9SPHN</name>
<comment type="similarity">
    <text evidence="1">Belongs to the UPF0174 family.</text>
</comment>
<dbReference type="Proteomes" id="UP000753724">
    <property type="component" value="Unassembled WGS sequence"/>
</dbReference>
<dbReference type="RefSeq" id="WP_161719164.1">
    <property type="nucleotide sequence ID" value="NZ_JAAAPO010000004.1"/>
</dbReference>
<organism evidence="3 4">
    <name type="scientific">Novosphingobium ovatum</name>
    <dbReference type="NCBI Taxonomy" id="1908523"/>
    <lineage>
        <taxon>Bacteria</taxon>
        <taxon>Pseudomonadati</taxon>
        <taxon>Pseudomonadota</taxon>
        <taxon>Alphaproteobacteria</taxon>
        <taxon>Sphingomonadales</taxon>
        <taxon>Sphingomonadaceae</taxon>
        <taxon>Novosphingobium</taxon>
    </lineage>
</organism>
<reference evidence="4" key="1">
    <citation type="submission" date="2020-01" db="EMBL/GenBank/DDBJ databases">
        <title>Sphingomonas sp. strain CSW-10.</title>
        <authorList>
            <person name="Chen W.-M."/>
        </authorList>
    </citation>
    <scope>NUCLEOTIDE SEQUENCE [LARGE SCALE GENOMIC DNA]</scope>
    <source>
        <strain evidence="4">FSY-8</strain>
    </source>
</reference>
<feature type="domain" description="Ubiquinol-cytochrome c chaperone" evidence="2">
    <location>
        <begin position="50"/>
        <end position="182"/>
    </location>
</feature>
<sequence>MTNPAQSSPSLLNRLCRAVFGSGSDPVETVRPLWHRVVEIARETPWYATHGVADTLGGRFDAITMVLSAVLVRMEADDALKTPSVLLTELFVTDMDGQLRESGVGDMVVGKHMGRLMSTLGGRLGAYRDGLAACDDTALTAAVLRNVSLNEGADPAALALALRQLARDLDATGADALLAGSIAR</sequence>
<dbReference type="Pfam" id="PF03981">
    <property type="entry name" value="Ubiq_cyt_C_chap"/>
    <property type="match status" value="1"/>
</dbReference>
<comment type="caution">
    <text evidence="3">The sequence shown here is derived from an EMBL/GenBank/DDBJ whole genome shotgun (WGS) entry which is preliminary data.</text>
</comment>
<evidence type="ECO:0000313" key="3">
    <source>
        <dbReference type="EMBL" id="NBC37311.1"/>
    </source>
</evidence>
<evidence type="ECO:0000259" key="2">
    <source>
        <dbReference type="Pfam" id="PF03981"/>
    </source>
</evidence>
<evidence type="ECO:0000256" key="1">
    <source>
        <dbReference type="ARBA" id="ARBA00006436"/>
    </source>
</evidence>
<keyword evidence="4" id="KW-1185">Reference proteome</keyword>
<proteinExistence type="inferred from homology"/>
<accession>A0ABW9XFK0</accession>
<dbReference type="InterPro" id="IPR021150">
    <property type="entry name" value="Ubiq_cyt_c_chap"/>
</dbReference>
<evidence type="ECO:0000313" key="4">
    <source>
        <dbReference type="Proteomes" id="UP000753724"/>
    </source>
</evidence>
<gene>
    <name evidence="3" type="ORF">GTZ99_12170</name>
</gene>
<dbReference type="EMBL" id="JAAAPO010000004">
    <property type="protein sequence ID" value="NBC37311.1"/>
    <property type="molecule type" value="Genomic_DNA"/>
</dbReference>